<protein>
    <recommendedName>
        <fullName evidence="2">Tox-PL domain-containing protein</fullName>
    </recommendedName>
</protein>
<dbReference type="OrthoDB" id="4327174at2"/>
<feature type="region of interest" description="Disordered" evidence="1">
    <location>
        <begin position="1144"/>
        <end position="1189"/>
    </location>
</feature>
<feature type="compositionally biased region" description="Basic and acidic residues" evidence="1">
    <location>
        <begin position="2007"/>
        <end position="2057"/>
    </location>
</feature>
<organism evidence="3 4">
    <name type="scientific">Streptomyces adustus</name>
    <dbReference type="NCBI Taxonomy" id="1609272"/>
    <lineage>
        <taxon>Bacteria</taxon>
        <taxon>Bacillati</taxon>
        <taxon>Actinomycetota</taxon>
        <taxon>Actinomycetes</taxon>
        <taxon>Kitasatosporales</taxon>
        <taxon>Streptomycetaceae</taxon>
        <taxon>Streptomyces</taxon>
    </lineage>
</organism>
<accession>A0A5N8VFG7</accession>
<feature type="region of interest" description="Disordered" evidence="1">
    <location>
        <begin position="1999"/>
        <end position="2066"/>
    </location>
</feature>
<feature type="compositionally biased region" description="Basic and acidic residues" evidence="1">
    <location>
        <begin position="972"/>
        <end position="983"/>
    </location>
</feature>
<evidence type="ECO:0000313" key="3">
    <source>
        <dbReference type="EMBL" id="MPY32788.1"/>
    </source>
</evidence>
<evidence type="ECO:0000256" key="1">
    <source>
        <dbReference type="SAM" id="MobiDB-lite"/>
    </source>
</evidence>
<keyword evidence="4" id="KW-1185">Reference proteome</keyword>
<reference evidence="3 4" key="1">
    <citation type="submission" date="2019-07" db="EMBL/GenBank/DDBJ databases">
        <title>New species of Amycolatopsis and Streptomyces.</title>
        <authorList>
            <person name="Duangmal K."/>
            <person name="Teo W.F.A."/>
            <person name="Lipun K."/>
        </authorList>
    </citation>
    <scope>NUCLEOTIDE SEQUENCE [LARGE SCALE GENOMIC DNA]</scope>
    <source>
        <strain evidence="3 4">NBRC 109810</strain>
    </source>
</reference>
<gene>
    <name evidence="3" type="ORF">FNH09_16380</name>
</gene>
<feature type="compositionally biased region" description="Basic and acidic residues" evidence="1">
    <location>
        <begin position="906"/>
        <end position="915"/>
    </location>
</feature>
<dbReference type="InterPro" id="IPR028908">
    <property type="entry name" value="Tox-PL_dom"/>
</dbReference>
<dbReference type="RefSeq" id="WP_152888505.1">
    <property type="nucleotide sequence ID" value="NZ_VJZD01000055.1"/>
</dbReference>
<comment type="caution">
    <text evidence="3">The sequence shown here is derived from an EMBL/GenBank/DDBJ whole genome shotgun (WGS) entry which is preliminary data.</text>
</comment>
<dbReference type="Proteomes" id="UP000325849">
    <property type="component" value="Unassembled WGS sequence"/>
</dbReference>
<proteinExistence type="predicted"/>
<dbReference type="Pfam" id="PF15644">
    <property type="entry name" value="Gln_amidase"/>
    <property type="match status" value="1"/>
</dbReference>
<feature type="region of interest" description="Disordered" evidence="1">
    <location>
        <begin position="1093"/>
        <end position="1112"/>
    </location>
</feature>
<evidence type="ECO:0000313" key="4">
    <source>
        <dbReference type="Proteomes" id="UP000325849"/>
    </source>
</evidence>
<feature type="region of interest" description="Disordered" evidence="1">
    <location>
        <begin position="972"/>
        <end position="1011"/>
    </location>
</feature>
<name>A0A5N8VFG7_9ACTN</name>
<dbReference type="EMBL" id="VJZD01000055">
    <property type="protein sequence ID" value="MPY32788.1"/>
    <property type="molecule type" value="Genomic_DNA"/>
</dbReference>
<feature type="region of interest" description="Disordered" evidence="1">
    <location>
        <begin position="874"/>
        <end position="921"/>
    </location>
</feature>
<feature type="domain" description="Tox-PL" evidence="2">
    <location>
        <begin position="1226"/>
        <end position="1336"/>
    </location>
</feature>
<evidence type="ECO:0000259" key="2">
    <source>
        <dbReference type="Pfam" id="PF15644"/>
    </source>
</evidence>
<sequence length="2187" mass="240971">MNNREIAQICFRFPSGLSGVLSGGQKLHVGDLVDFVKHAHDALEIIKDSVIKPPREVTPEQALQTLMRIPSHRITEAAGTLGGVERLILAKASHSIPDSGGTERSVGNWRRSNSDLSAGSLEKALGSEPGDRLNQKASPQAVLEEEAAAAIEQAVKDVGVDVEAFTADPKMINCVSLLLALVRIWFPAPALDERGQHHAAGHAIRSAVALDDQVVGVASAERRLVRGPGWGKVTSWASLATALEKAGVGATALILVAKRSEVGHAFAVRYSDHGFYRIDLQARKDQRVTPETFNLADVYARAVVLDRNGQAMQETWQDWLHTPHTDREALVEPPLRPGEFGAIGIEVEDLHPLSGNESDWLDGYSLVLARHDSSRLELVVDHAPFYQLKNNRIYNTREEAEAAIAAVKGKEIPVQRKLPIPEFRTAPLRVLKEESGRISREEGIRAYLKARKALRRTDKEDRAIPLRELLPAEEWTVFTDDTLLVYPSPAGSHHGAYTQFTVGVPLGGVIHLLREMRAQLGQPILEIAVARSQHFAEEVTAHFASQQLRRTVNLTQLPYLSGVPGVDELYGYTWLMFSHVSANPLWKRFFSPRAAAMGSGPAPTLLKNMLPAALRNPFHVVRSSTSPEVRGFLRKNEPFIVTTFERILHQMIAEYRRQYPGPDDAQNLLNESLANSRSLTNKDYLISTIRGETPQGKKVGTAEAVGMTEYEKLDDNRGRTLPLVLLELRHIANSLKMDDDTIKGKVEELARATEYAYRMGTRFQSDSPSIQPAVVHAILDHPLVQVLAELVPLLGYGRTPNSGMQPLSHVESQSLANAVTFHVLGRSALPDWIPQRLESVRTTLSRALVDRRLLPQDQVTLDYLEKASRLLRKPSPISGSAAPAPTTAHPSLSTGIDLPRPHRSTARRETAHNSDPRYTYIGSVNTDDSSISGLLAILRDAQGRNASAEHLGTLWASLESYLHVMSESQHQEYKRLKEQKAEKPVAAPPESADSRESETSTHSQGGFGDPSRVALALTTTAQAGGTATEDPVTQGQNHSDTRAPEFRLDEQKEQGIYAPRQPAPAPHSSSETKPQAFLNAPRPVHIANLVEDPTSRLAGSETEEPPTRGNLALTTVEVPTTASSSLTDQHPVLGALSEPANRTAAIQAQSSALPAASRDPGPLPTAPDAVPGEQFTEADKQGPTWVNRDTPTRAALTKDAAAAITQATRDAGVDNDSFAADPKVINCVSLLLALVKIWFPAPPLHERDRDRPAGHAIRSAVTLHDLEVGITGAEQSLVRGPGWGRVTSWDSLATDLKKAGIGATALILVAKRSGVGHAFAVRYTDDGIFRIDLQARKDRRVSTEKFDFVDVYARAIVIHRIGTVVKETQRQWPPAPHTYREALLEPPLTHREFGAIGIEVEYLHPLGDLNGKKFSDLPYDTLLARNKHNQLELVVDHDMFYQLGDGRLFMSKRDALGAAAGRETPTAKSLPIVELVSAPIKALLTEPGRISSSRGIGGILRARELLSRTDREGHAIPLRELLPAEDWTVFADGKLLVNPSPAGPGHPAYTQFTVGVPIGGASRLLAQVEARLSGSMSLDKAVAGSRHFADDVTKRFASQVLKRHVETGELPYLSEVAGIDELYGYAWLMFSHVSATPLRERFFRQRLIKNMLPAALRNPFHVVRESLRQEVRGFLENHDNERFIVNKFEEILRQRIAAYRTEYPGADDARNILDQVLPDSDLTHRDFLIATIRGRTPRGRKVYPDETVGMRNFGRLDTNGGHARPMVLLEIRNYTNRPEMDDKALQANFDDLADAARHAYQVAERFQDGRPGLTPAVACTILDHPLVQTLVKLVPLMARLTTQRQETPQLISRPERQDLADAVIRHVLGQSRLPDWIPQRLETVRSSLRTALTGQWSPRDRQYMKDTLYYVEKAQGLLQYASVSRSRYVGIANTDDSSVSGLLALLRDALDRGTPGERLERLGKLSKSLDTYEPVMSESQRQEYARLKEQVATESVPMRGAAVESEAAGKVKEDAAESSRNHADTVRTDAHLNEVENESLHRDERDQDETDRAHTHGDASVAIMPPGNPLGFESAAVALSEKKPERTPLSWNPERNQHVLDPSAVRTDKSGFMKQVGEAEGLIKSRFPGELRGEEIRIGIVSADQVYADDDTINAGKFLEMVVKRLRRTIILDLNGQTVNICAPLEP</sequence>
<feature type="compositionally biased region" description="Low complexity" evidence="1">
    <location>
        <begin position="874"/>
        <end position="894"/>
    </location>
</feature>